<dbReference type="PANTHER" id="PTHR12110:SF41">
    <property type="entry name" value="INOSOSE DEHYDRATASE"/>
    <property type="match status" value="1"/>
</dbReference>
<dbReference type="Gene3D" id="3.20.20.150">
    <property type="entry name" value="Divalent-metal-dependent TIM barrel enzymes"/>
    <property type="match status" value="1"/>
</dbReference>
<dbReference type="SUPFAM" id="SSF51658">
    <property type="entry name" value="Xylose isomerase-like"/>
    <property type="match status" value="1"/>
</dbReference>
<dbReference type="Proteomes" id="UP000290567">
    <property type="component" value="Unassembled WGS sequence"/>
</dbReference>
<protein>
    <recommendedName>
        <fullName evidence="1">Xylose isomerase-like TIM barrel domain-containing protein</fullName>
    </recommendedName>
</protein>
<proteinExistence type="predicted"/>
<accession>A0A4P5PPI3</accession>
<dbReference type="InterPro" id="IPR036237">
    <property type="entry name" value="Xyl_isomerase-like_sf"/>
</dbReference>
<keyword evidence="3" id="KW-1185">Reference proteome</keyword>
<sequence>MKKQLVLNFLVFAEKVEQGILQADLLKEASELGFSKVEIRREYFQDIAKEIPEIKKVAKELQLELFYSVPDEVFVVGKLNPRLLTYLDEAEDMGVQHIKWNIGDFNGELPVAELHQLTARGIEINIENDQTNVSGTIVAIKTFMEAIRRKQIDIGYVYDLGNWRFVGEDELNAAEALKEYVHYIHVKDVAYAKNQPQVAELDQGVINWRKVLAILPQDVPVAIEYPTSSATEILAAKKRLEEE</sequence>
<gene>
    <name evidence="2" type="ORF">NRIC_29040</name>
</gene>
<reference evidence="3" key="1">
    <citation type="submission" date="2019-02" db="EMBL/GenBank/DDBJ databases">
        <title>Draft genome sequence of Enterococcus sp. Gos25-1.</title>
        <authorList>
            <person name="Tanaka N."/>
            <person name="Shiwa Y."/>
            <person name="Fujita N."/>
        </authorList>
    </citation>
    <scope>NUCLEOTIDE SEQUENCE [LARGE SCALE GENOMIC DNA]</scope>
    <source>
        <strain evidence="3">Gos25-1</strain>
    </source>
</reference>
<evidence type="ECO:0000259" key="1">
    <source>
        <dbReference type="Pfam" id="PF01261"/>
    </source>
</evidence>
<dbReference type="InterPro" id="IPR050312">
    <property type="entry name" value="IolE/XylAMocC-like"/>
</dbReference>
<dbReference type="EMBL" id="BJCC01000025">
    <property type="protein sequence ID" value="GCF95013.1"/>
    <property type="molecule type" value="Genomic_DNA"/>
</dbReference>
<organism evidence="2 3">
    <name type="scientific">Enterococcus florum</name>
    <dbReference type="NCBI Taxonomy" id="2480627"/>
    <lineage>
        <taxon>Bacteria</taxon>
        <taxon>Bacillati</taxon>
        <taxon>Bacillota</taxon>
        <taxon>Bacilli</taxon>
        <taxon>Lactobacillales</taxon>
        <taxon>Enterococcaceae</taxon>
        <taxon>Enterococcus</taxon>
    </lineage>
</organism>
<evidence type="ECO:0000313" key="3">
    <source>
        <dbReference type="Proteomes" id="UP000290567"/>
    </source>
</evidence>
<feature type="domain" description="Xylose isomerase-like TIM barrel" evidence="1">
    <location>
        <begin position="27"/>
        <end position="231"/>
    </location>
</feature>
<evidence type="ECO:0000313" key="2">
    <source>
        <dbReference type="EMBL" id="GCF95013.1"/>
    </source>
</evidence>
<name>A0A4P5PPI3_9ENTE</name>
<dbReference type="Pfam" id="PF01261">
    <property type="entry name" value="AP_endonuc_2"/>
    <property type="match status" value="1"/>
</dbReference>
<dbReference type="AlphaFoldDB" id="A0A4P5PPI3"/>
<dbReference type="InterPro" id="IPR013022">
    <property type="entry name" value="Xyl_isomerase-like_TIM-brl"/>
</dbReference>
<comment type="caution">
    <text evidence="2">The sequence shown here is derived from an EMBL/GenBank/DDBJ whole genome shotgun (WGS) entry which is preliminary data.</text>
</comment>
<dbReference type="PANTHER" id="PTHR12110">
    <property type="entry name" value="HYDROXYPYRUVATE ISOMERASE"/>
    <property type="match status" value="1"/>
</dbReference>